<dbReference type="InterPro" id="IPR011701">
    <property type="entry name" value="MFS"/>
</dbReference>
<accession>A0A0W0SAM0</accession>
<evidence type="ECO:0000256" key="20">
    <source>
        <dbReference type="ARBA" id="ARBA00044924"/>
    </source>
</evidence>
<comment type="subunit">
    <text evidence="24">Homodimer. Interacts with lysosomal protein GLMP (via lumenal domain); the interaction starts while both proteins are still in the endoplasmic reticulum and is required for stabilization of MFSD1 in lysosomes but has no direct effect on its targeting to lysosomes or transporter activity.</text>
</comment>
<comment type="catalytic activity">
    <reaction evidence="15">
        <text>L-arginyl-L-alpha-amino acid(out) = L-arginyl-L-alpha-amino acid(in)</text>
        <dbReference type="Rhea" id="RHEA:79371"/>
        <dbReference type="ChEBI" id="CHEBI:84315"/>
    </reaction>
</comment>
<comment type="catalytic activity">
    <reaction evidence="8">
        <text>L-lysyl-L-alanine(out) = L-lysyl-L-alanine(in)</text>
        <dbReference type="Rhea" id="RHEA:79399"/>
        <dbReference type="ChEBI" id="CHEBI:229954"/>
    </reaction>
</comment>
<feature type="domain" description="Major facilitator superfamily (MFS) profile" evidence="26">
    <location>
        <begin position="40"/>
        <end position="455"/>
    </location>
</feature>
<feature type="transmembrane region" description="Helical" evidence="25">
    <location>
        <begin position="249"/>
        <end position="267"/>
    </location>
</feature>
<evidence type="ECO:0000256" key="19">
    <source>
        <dbReference type="ARBA" id="ARBA00044919"/>
    </source>
</evidence>
<name>A0A0W0SAM0_9GAMM</name>
<feature type="transmembrane region" description="Helical" evidence="25">
    <location>
        <begin position="138"/>
        <end position="159"/>
    </location>
</feature>
<feature type="transmembrane region" description="Helical" evidence="25">
    <location>
        <begin position="319"/>
        <end position="337"/>
    </location>
</feature>
<evidence type="ECO:0000256" key="22">
    <source>
        <dbReference type="ARBA" id="ARBA00045018"/>
    </source>
</evidence>
<evidence type="ECO:0000256" key="8">
    <source>
        <dbReference type="ARBA" id="ARBA00044876"/>
    </source>
</evidence>
<sequence length="459" mass="50669">MNYKDKSFHCRIENSKCSCFTNIKEIALISENRRNYALIGWLICGLGALFYSYEYLLRIAPSAMESALREHFNLSATGFGHISSVYYYAYVPMQLPVGIMMDRYGPRRLLTFACLICVIGTFLFTGTTSFWVAASGRFLVGLGSAFAFVGVLKLATIWLPENKLAMVSGLTSALGTVGAMLGDNFLELFVNQLGWIKTLNMTAFFGIVLTFLLWLGIHDKKGRYRQSGTVPDLKRGLVDLNIIISNKQIWINGLYGCMVYLPTTVFAELWGIPYLRNAHGLSAHGAGLANSLLFLGFTVGAPLMGYFSDRIARRKLPMFLGASVATVLMLVILYFPGLTETNVQILMFFLGLFYSAQAIVFAVGRELSPGEAAGTAMAFTNMIVMLGGMLLQPLVGHLLDFSYSLRSGASISSALVVENVNRLYNMTDYRIALAFIPLSMLIAALLTFFLRETHAHAPK</sequence>
<evidence type="ECO:0000313" key="27">
    <source>
        <dbReference type="EMBL" id="KTC80442.1"/>
    </source>
</evidence>
<dbReference type="EMBL" id="LR134173">
    <property type="protein sequence ID" value="VEB39162.1"/>
    <property type="molecule type" value="Genomic_DNA"/>
</dbReference>
<dbReference type="InterPro" id="IPR020846">
    <property type="entry name" value="MFS_dom"/>
</dbReference>
<dbReference type="STRING" id="28084.Lche_2462"/>
<keyword evidence="5 25" id="KW-1133">Transmembrane helix</keyword>
<evidence type="ECO:0000256" key="12">
    <source>
        <dbReference type="ARBA" id="ARBA00044891"/>
    </source>
</evidence>
<evidence type="ECO:0000256" key="24">
    <source>
        <dbReference type="ARBA" id="ARBA00046376"/>
    </source>
</evidence>
<evidence type="ECO:0000256" key="14">
    <source>
        <dbReference type="ARBA" id="ARBA00044898"/>
    </source>
</evidence>
<evidence type="ECO:0000256" key="21">
    <source>
        <dbReference type="ARBA" id="ARBA00044985"/>
    </source>
</evidence>
<comment type="catalytic activity">
    <reaction evidence="17">
        <text>L-arginyl-glycine(out) = L-arginyl-glycine(in)</text>
        <dbReference type="Rhea" id="RHEA:79391"/>
        <dbReference type="ChEBI" id="CHEBI:229955"/>
    </reaction>
</comment>
<dbReference type="PANTHER" id="PTHR23512:SF3">
    <property type="entry name" value="MAJOR FACILITATOR SUPERFAMILY DOMAIN-CONTAINING PROTEIN 1"/>
    <property type="match status" value="1"/>
</dbReference>
<comment type="catalytic activity">
    <reaction evidence="18">
        <text>L-histidyl-L-alpha-amino acid(out) = L-histidyl-L-alpha-amino acid(in)</text>
        <dbReference type="Rhea" id="RHEA:79379"/>
        <dbReference type="ChEBI" id="CHEBI:229964"/>
    </reaction>
</comment>
<gene>
    <name evidence="28" type="primary">gudP_3</name>
    <name evidence="27" type="ORF">Lche_2462</name>
    <name evidence="28" type="ORF">NCTC11976_03105</name>
</gene>
<feature type="transmembrane region" description="Helical" evidence="25">
    <location>
        <begin position="376"/>
        <end position="395"/>
    </location>
</feature>
<evidence type="ECO:0000313" key="28">
    <source>
        <dbReference type="EMBL" id="VEB39162.1"/>
    </source>
</evidence>
<protein>
    <recommendedName>
        <fullName evidence="21">Lysosomal dipeptide transporter MFSD1</fullName>
    </recommendedName>
    <alternativeName>
        <fullName evidence="22">Major facilitator superfamily domain-containing protein 1</fullName>
    </alternativeName>
</protein>
<comment type="catalytic activity">
    <reaction evidence="12">
        <text>L-lysyl-L-alpha-amino acid(out) = L-lysyl-L-alpha-amino acid(in)</text>
        <dbReference type="Rhea" id="RHEA:79387"/>
        <dbReference type="ChEBI" id="CHEBI:229965"/>
    </reaction>
</comment>
<evidence type="ECO:0000256" key="1">
    <source>
        <dbReference type="ARBA" id="ARBA00004155"/>
    </source>
</evidence>
<keyword evidence="4 25" id="KW-0812">Transmembrane</keyword>
<keyword evidence="6 25" id="KW-0472">Membrane</keyword>
<proteinExistence type="inferred from homology"/>
<dbReference type="Pfam" id="PF07690">
    <property type="entry name" value="MFS_1"/>
    <property type="match status" value="2"/>
</dbReference>
<evidence type="ECO:0000256" key="11">
    <source>
        <dbReference type="ARBA" id="ARBA00044884"/>
    </source>
</evidence>
<evidence type="ECO:0000256" key="25">
    <source>
        <dbReference type="SAM" id="Phobius"/>
    </source>
</evidence>
<evidence type="ECO:0000256" key="4">
    <source>
        <dbReference type="ARBA" id="ARBA00022692"/>
    </source>
</evidence>
<keyword evidence="3" id="KW-0813">Transport</keyword>
<dbReference type="PANTHER" id="PTHR23512">
    <property type="entry name" value="MAJOR FACILITATOR SUPERFAMILY DOMAIN-CONTAINING PROTEIN 1"/>
    <property type="match status" value="1"/>
</dbReference>
<evidence type="ECO:0000256" key="3">
    <source>
        <dbReference type="ARBA" id="ARBA00022448"/>
    </source>
</evidence>
<evidence type="ECO:0000256" key="5">
    <source>
        <dbReference type="ARBA" id="ARBA00022989"/>
    </source>
</evidence>
<feature type="transmembrane region" description="Helical" evidence="25">
    <location>
        <begin position="431"/>
        <end position="450"/>
    </location>
</feature>
<dbReference type="PATRIC" id="fig|28084.5.peg.2658"/>
<dbReference type="EMBL" id="LNXW01000013">
    <property type="protein sequence ID" value="KTC80442.1"/>
    <property type="molecule type" value="Genomic_DNA"/>
</dbReference>
<feature type="transmembrane region" description="Helical" evidence="25">
    <location>
        <begin position="287"/>
        <end position="307"/>
    </location>
</feature>
<evidence type="ECO:0000256" key="2">
    <source>
        <dbReference type="ARBA" id="ARBA00008335"/>
    </source>
</evidence>
<comment type="catalytic activity">
    <reaction evidence="16">
        <text>L-lysyl-L-lysine(out) = L-lysyl-L-lysine(in)</text>
        <dbReference type="Rhea" id="RHEA:79403"/>
        <dbReference type="ChEBI" id="CHEBI:229956"/>
    </reaction>
</comment>
<reference evidence="28 30" key="2">
    <citation type="submission" date="2018-12" db="EMBL/GenBank/DDBJ databases">
        <authorList>
            <consortium name="Pathogen Informatics"/>
        </authorList>
    </citation>
    <scope>NUCLEOTIDE SEQUENCE [LARGE SCALE GENOMIC DNA]</scope>
    <source>
        <strain evidence="28 30">NCTC11976</strain>
    </source>
</reference>
<feature type="transmembrane region" description="Helical" evidence="25">
    <location>
        <begin position="343"/>
        <end position="364"/>
    </location>
</feature>
<organism evidence="27 29">
    <name type="scientific">Legionella cherrii</name>
    <dbReference type="NCBI Taxonomy" id="28084"/>
    <lineage>
        <taxon>Bacteria</taxon>
        <taxon>Pseudomonadati</taxon>
        <taxon>Pseudomonadota</taxon>
        <taxon>Gammaproteobacteria</taxon>
        <taxon>Legionellales</taxon>
        <taxon>Legionellaceae</taxon>
        <taxon>Legionella</taxon>
    </lineage>
</organism>
<comment type="catalytic activity">
    <reaction evidence="20">
        <text>L-lysyl-glycine(out) = L-lysyl-glycine(in)</text>
        <dbReference type="Rhea" id="RHEA:79407"/>
        <dbReference type="ChEBI" id="CHEBI:191202"/>
    </reaction>
</comment>
<feature type="transmembrane region" description="Helical" evidence="25">
    <location>
        <begin position="194"/>
        <end position="217"/>
    </location>
</feature>
<evidence type="ECO:0000256" key="17">
    <source>
        <dbReference type="ARBA" id="ARBA00044903"/>
    </source>
</evidence>
<comment type="catalytic activity">
    <reaction evidence="14">
        <text>L-aspartyl-L-lysine(out) = L-aspartyl-L-lysine(in)</text>
        <dbReference type="Rhea" id="RHEA:79411"/>
        <dbReference type="ChEBI" id="CHEBI:229953"/>
    </reaction>
</comment>
<dbReference type="InterPro" id="IPR052187">
    <property type="entry name" value="MFSD1"/>
</dbReference>
<evidence type="ECO:0000256" key="15">
    <source>
        <dbReference type="ARBA" id="ARBA00044899"/>
    </source>
</evidence>
<dbReference type="InterPro" id="IPR036259">
    <property type="entry name" value="MFS_trans_sf"/>
</dbReference>
<comment type="catalytic activity">
    <reaction evidence="9">
        <text>L-histidyl-glycine(out) = L-histidyl-glycine(in)</text>
        <dbReference type="Rhea" id="RHEA:79395"/>
        <dbReference type="ChEBI" id="CHEBI:229957"/>
    </reaction>
</comment>
<evidence type="ECO:0000313" key="30">
    <source>
        <dbReference type="Proteomes" id="UP000277577"/>
    </source>
</evidence>
<dbReference type="Gene3D" id="1.20.1250.20">
    <property type="entry name" value="MFS general substrate transporter like domains"/>
    <property type="match status" value="2"/>
</dbReference>
<comment type="function">
    <text evidence="23">Lysosomal dipeptide uniporter that selectively exports lysine, arginine or histidine-containing dipeptides with a net positive charge from the lysosome lumen into the cytosol. Could play a role in a specific type of protein O-glycosylation indirectly regulating macrophages migration and tissue invasion. Also essential for liver homeostasis.</text>
</comment>
<reference evidence="27 29" key="1">
    <citation type="submission" date="2015-11" db="EMBL/GenBank/DDBJ databases">
        <title>Genomic analysis of 38 Legionella species identifies large and diverse effector repertoires.</title>
        <authorList>
            <person name="Burstein D."/>
            <person name="Amaro F."/>
            <person name="Zusman T."/>
            <person name="Lifshitz Z."/>
            <person name="Cohen O."/>
            <person name="Gilbert J.A."/>
            <person name="Pupko T."/>
            <person name="Shuman H.A."/>
            <person name="Segal G."/>
        </authorList>
    </citation>
    <scope>NUCLEOTIDE SEQUENCE [LARGE SCALE GENOMIC DNA]</scope>
    <source>
        <strain evidence="27 29">ORW</strain>
    </source>
</reference>
<keyword evidence="30" id="KW-1185">Reference proteome</keyword>
<comment type="catalytic activity">
    <reaction evidence="11">
        <text>L-alpha-aminoacyl-L-histidine(out) = L-alpha-aminoacyl-L-histidine(in)</text>
        <dbReference type="Rhea" id="RHEA:79375"/>
        <dbReference type="ChEBI" id="CHEBI:229967"/>
    </reaction>
</comment>
<evidence type="ECO:0000256" key="16">
    <source>
        <dbReference type="ARBA" id="ARBA00044900"/>
    </source>
</evidence>
<evidence type="ECO:0000256" key="9">
    <source>
        <dbReference type="ARBA" id="ARBA00044878"/>
    </source>
</evidence>
<comment type="catalytic activity">
    <reaction evidence="13">
        <text>L-alpha-aminoacyl-L-lysine(out) = L-alpha-aminoacyl-L-lysine(in)</text>
        <dbReference type="Rhea" id="RHEA:79383"/>
        <dbReference type="ChEBI" id="CHEBI:229966"/>
    </reaction>
</comment>
<dbReference type="PROSITE" id="PS50850">
    <property type="entry name" value="MFS"/>
    <property type="match status" value="1"/>
</dbReference>
<evidence type="ECO:0000256" key="13">
    <source>
        <dbReference type="ARBA" id="ARBA00044893"/>
    </source>
</evidence>
<dbReference type="Proteomes" id="UP000277577">
    <property type="component" value="Chromosome"/>
</dbReference>
<keyword evidence="7" id="KW-0458">Lysosome</keyword>
<comment type="catalytic activity">
    <reaction evidence="19">
        <text>L-alanyl-L-lysine(out) = L-alanyl-L-lysine(in)</text>
        <dbReference type="Rhea" id="RHEA:79415"/>
        <dbReference type="ChEBI" id="CHEBI:192470"/>
    </reaction>
</comment>
<feature type="transmembrane region" description="Helical" evidence="25">
    <location>
        <begin position="72"/>
        <end position="89"/>
    </location>
</feature>
<dbReference type="GO" id="GO:0005765">
    <property type="term" value="C:lysosomal membrane"/>
    <property type="evidence" value="ECO:0007669"/>
    <property type="project" value="UniProtKB-SubCell"/>
</dbReference>
<evidence type="ECO:0000256" key="6">
    <source>
        <dbReference type="ARBA" id="ARBA00023136"/>
    </source>
</evidence>
<evidence type="ECO:0000256" key="18">
    <source>
        <dbReference type="ARBA" id="ARBA00044912"/>
    </source>
</evidence>
<dbReference type="SUPFAM" id="SSF103473">
    <property type="entry name" value="MFS general substrate transporter"/>
    <property type="match status" value="1"/>
</dbReference>
<comment type="catalytic activity">
    <reaction evidence="10">
        <text>L-alpha-aminoacyl-L-arginine(out) = L-alpha-aminoacyl-L-arginine(in)</text>
        <dbReference type="Rhea" id="RHEA:79367"/>
        <dbReference type="ChEBI" id="CHEBI:229968"/>
    </reaction>
</comment>
<dbReference type="Proteomes" id="UP000054921">
    <property type="component" value="Unassembled WGS sequence"/>
</dbReference>
<comment type="similarity">
    <text evidence="2">Belongs to the major facilitator superfamily.</text>
</comment>
<evidence type="ECO:0000256" key="7">
    <source>
        <dbReference type="ARBA" id="ARBA00023228"/>
    </source>
</evidence>
<evidence type="ECO:0000256" key="23">
    <source>
        <dbReference type="ARBA" id="ARBA00045709"/>
    </source>
</evidence>
<evidence type="ECO:0000256" key="10">
    <source>
        <dbReference type="ARBA" id="ARBA00044881"/>
    </source>
</evidence>
<feature type="transmembrane region" description="Helical" evidence="25">
    <location>
        <begin position="35"/>
        <end position="52"/>
    </location>
</feature>
<dbReference type="GO" id="GO:0022857">
    <property type="term" value="F:transmembrane transporter activity"/>
    <property type="evidence" value="ECO:0007669"/>
    <property type="project" value="InterPro"/>
</dbReference>
<comment type="subcellular location">
    <subcellularLocation>
        <location evidence="1">Lysosome membrane</location>
        <topology evidence="1">Multi-pass membrane protein</topology>
    </subcellularLocation>
</comment>
<feature type="transmembrane region" description="Helical" evidence="25">
    <location>
        <begin position="109"/>
        <end position="132"/>
    </location>
</feature>
<dbReference type="AlphaFoldDB" id="A0A0W0SAM0"/>
<evidence type="ECO:0000259" key="26">
    <source>
        <dbReference type="PROSITE" id="PS50850"/>
    </source>
</evidence>
<evidence type="ECO:0000313" key="29">
    <source>
        <dbReference type="Proteomes" id="UP000054921"/>
    </source>
</evidence>